<dbReference type="Pfam" id="PF10432">
    <property type="entry name" value="bact-PGI_C"/>
    <property type="match status" value="1"/>
</dbReference>
<evidence type="ECO:0000259" key="3">
    <source>
        <dbReference type="PROSITE" id="PS51464"/>
    </source>
</evidence>
<dbReference type="GO" id="GO:1901135">
    <property type="term" value="P:carbohydrate derivative metabolic process"/>
    <property type="evidence" value="ECO:0007669"/>
    <property type="project" value="InterPro"/>
</dbReference>
<gene>
    <name evidence="4" type="ORF">A3C24_01580</name>
</gene>
<evidence type="ECO:0000256" key="1">
    <source>
        <dbReference type="ARBA" id="ARBA00010523"/>
    </source>
</evidence>
<name>A0A1F7GWC8_9BACT</name>
<organism evidence="4 5">
    <name type="scientific">Candidatus Roizmanbacteria bacterium RIFCSPHIGHO2_02_FULL_37_24</name>
    <dbReference type="NCBI Taxonomy" id="1802037"/>
    <lineage>
        <taxon>Bacteria</taxon>
        <taxon>Candidatus Roizmaniibacteriota</taxon>
    </lineage>
</organism>
<dbReference type="Proteomes" id="UP000177159">
    <property type="component" value="Unassembled WGS sequence"/>
</dbReference>
<dbReference type="PROSITE" id="PS51464">
    <property type="entry name" value="SIS"/>
    <property type="match status" value="1"/>
</dbReference>
<sequence>MILDDHIKIQELDSKKMHASIEQLDKQIQQTWEEVSMMTLPESYKSIKNIVFAGMGGSSLGGYVIEHMYALQIRIPYRVVNDYHLPAYVDQDTLVILESYSGTTEETVSALHDAIEKKAKIIVITAGGELEKIALSHSLPLYKIEPRFNPSNQPRMAIGYHLFALIVILSRLDVIKFEESELTPIIKELHQTNENNGITIPTTSNRAKQFANKLYNRIPIFIAGEFLMGAAHTTRNQINENTKSLAVYFPLPESNHHLLESLDFPERAKDISFFTLLNSNLYSPKIRKRLIATEQIISENHHKTEIIEAQGTSKLAQVLSSIHFGSYVGYYLSLLYGIDPSPIVRVEEFKKILSQ</sequence>
<feature type="domain" description="SIS" evidence="3">
    <location>
        <begin position="40"/>
        <end position="178"/>
    </location>
</feature>
<dbReference type="InterPro" id="IPR035484">
    <property type="entry name" value="SIS_PGI/PMI_1"/>
</dbReference>
<accession>A0A1F7GWC8</accession>
<protein>
    <submittedName>
        <fullName evidence="4">Bifunctional phosphoglucose/phosphomannose isomerase</fullName>
    </submittedName>
</protein>
<reference evidence="4 5" key="1">
    <citation type="journal article" date="2016" name="Nat. Commun.">
        <title>Thousands of microbial genomes shed light on interconnected biogeochemical processes in an aquifer system.</title>
        <authorList>
            <person name="Anantharaman K."/>
            <person name="Brown C.T."/>
            <person name="Hug L.A."/>
            <person name="Sharon I."/>
            <person name="Castelle C.J."/>
            <person name="Probst A.J."/>
            <person name="Thomas B.C."/>
            <person name="Singh A."/>
            <person name="Wilkins M.J."/>
            <person name="Karaoz U."/>
            <person name="Brodie E.L."/>
            <person name="Williams K.H."/>
            <person name="Hubbard S.S."/>
            <person name="Banfield J.F."/>
        </authorList>
    </citation>
    <scope>NUCLEOTIDE SEQUENCE [LARGE SCALE GENOMIC DNA]</scope>
</reference>
<dbReference type="CDD" id="cd05637">
    <property type="entry name" value="SIS_PGI_PMI_2"/>
    <property type="match status" value="1"/>
</dbReference>
<evidence type="ECO:0000256" key="2">
    <source>
        <dbReference type="ARBA" id="ARBA00023235"/>
    </source>
</evidence>
<comment type="caution">
    <text evidence="4">The sequence shown here is derived from an EMBL/GenBank/DDBJ whole genome shotgun (WGS) entry which is preliminary data.</text>
</comment>
<dbReference type="InterPro" id="IPR046348">
    <property type="entry name" value="SIS_dom_sf"/>
</dbReference>
<dbReference type="GO" id="GO:0004476">
    <property type="term" value="F:mannose-6-phosphate isomerase activity"/>
    <property type="evidence" value="ECO:0007669"/>
    <property type="project" value="InterPro"/>
</dbReference>
<dbReference type="EMBL" id="MFZM01000027">
    <property type="protein sequence ID" value="OGK23074.1"/>
    <property type="molecule type" value="Genomic_DNA"/>
</dbReference>
<dbReference type="GO" id="GO:0004347">
    <property type="term" value="F:glucose-6-phosphate isomerase activity"/>
    <property type="evidence" value="ECO:0007669"/>
    <property type="project" value="InterPro"/>
</dbReference>
<dbReference type="CDD" id="cd05017">
    <property type="entry name" value="SIS_PGI_PMI_1"/>
    <property type="match status" value="1"/>
</dbReference>
<keyword evidence="2 4" id="KW-0413">Isomerase</keyword>
<evidence type="ECO:0000313" key="5">
    <source>
        <dbReference type="Proteomes" id="UP000177159"/>
    </source>
</evidence>
<dbReference type="InterPro" id="IPR001347">
    <property type="entry name" value="SIS_dom"/>
</dbReference>
<dbReference type="GO" id="GO:0097367">
    <property type="term" value="F:carbohydrate derivative binding"/>
    <property type="evidence" value="ECO:0007669"/>
    <property type="project" value="InterPro"/>
</dbReference>
<dbReference type="Gene3D" id="3.40.50.10490">
    <property type="entry name" value="Glucose-6-phosphate isomerase like protein, domain 1"/>
    <property type="match status" value="2"/>
</dbReference>
<comment type="similarity">
    <text evidence="1">Belongs to the PGI/PMI family.</text>
</comment>
<dbReference type="AlphaFoldDB" id="A0A1F7GWC8"/>
<dbReference type="GO" id="GO:0005975">
    <property type="term" value="P:carbohydrate metabolic process"/>
    <property type="evidence" value="ECO:0007669"/>
    <property type="project" value="InterPro"/>
</dbReference>
<evidence type="ECO:0000313" key="4">
    <source>
        <dbReference type="EMBL" id="OGK23074.1"/>
    </source>
</evidence>
<dbReference type="SUPFAM" id="SSF53697">
    <property type="entry name" value="SIS domain"/>
    <property type="match status" value="1"/>
</dbReference>
<proteinExistence type="inferred from homology"/>
<dbReference type="InterPro" id="IPR019490">
    <property type="entry name" value="Glu6P/Mann6P_isomerase_C"/>
</dbReference>
<dbReference type="NCBIfam" id="TIGR02128">
    <property type="entry name" value="G6PI_arch"/>
    <property type="match status" value="1"/>
</dbReference>
<dbReference type="Pfam" id="PF01380">
    <property type="entry name" value="SIS"/>
    <property type="match status" value="1"/>
</dbReference>